<evidence type="ECO:0000313" key="6">
    <source>
        <dbReference type="EMBL" id="CAB4193495.1"/>
    </source>
</evidence>
<evidence type="ECO:0000313" key="7">
    <source>
        <dbReference type="EMBL" id="CAB5231284.1"/>
    </source>
</evidence>
<dbReference type="EMBL" id="LR796979">
    <property type="protein sequence ID" value="CAB4179429.1"/>
    <property type="molecule type" value="Genomic_DNA"/>
</dbReference>
<evidence type="ECO:0000313" key="2">
    <source>
        <dbReference type="EMBL" id="CAB4166955.1"/>
    </source>
</evidence>
<reference evidence="4" key="1">
    <citation type="submission" date="2020-05" db="EMBL/GenBank/DDBJ databases">
        <authorList>
            <person name="Chiriac C."/>
            <person name="Salcher M."/>
            <person name="Ghai R."/>
            <person name="Kavagutti S V."/>
        </authorList>
    </citation>
    <scope>NUCLEOTIDE SEQUENCE</scope>
</reference>
<evidence type="ECO:0000313" key="5">
    <source>
        <dbReference type="EMBL" id="CAB4189148.1"/>
    </source>
</evidence>
<gene>
    <name evidence="4" type="ORF">UFOVP1034_104</name>
    <name evidence="5" type="ORF">UFOVP1177_104</name>
    <name evidence="6" type="ORF">UFOVP1243_91</name>
    <name evidence="7" type="ORF">UFOVP1581_54</name>
    <name evidence="2" type="ORF">UFOVP854_54</name>
    <name evidence="3" type="ORF">UFOVP964_54</name>
</gene>
<accession>A0A6J5Q5F8</accession>
<dbReference type="EMBL" id="LR797196">
    <property type="protein sequence ID" value="CAB4193495.1"/>
    <property type="molecule type" value="Genomic_DNA"/>
</dbReference>
<dbReference type="EMBL" id="LR798433">
    <property type="protein sequence ID" value="CAB5231284.1"/>
    <property type="molecule type" value="Genomic_DNA"/>
</dbReference>
<sequence>MSNADWWAKQLGAQPQAPVQQPREVNMPTPPSQQPMSPIPQPAYVPPVSKALSASQTQSCPECGGNNYMSVQSAAPRCYDCGYPLTQAGSRYGALTGAKVEGAAKGAAGNDVQNNWNPQGIIGRVN</sequence>
<evidence type="ECO:0000256" key="1">
    <source>
        <dbReference type="SAM" id="MobiDB-lite"/>
    </source>
</evidence>
<feature type="region of interest" description="Disordered" evidence="1">
    <location>
        <begin position="1"/>
        <end position="46"/>
    </location>
</feature>
<organism evidence="4">
    <name type="scientific">uncultured Caudovirales phage</name>
    <dbReference type="NCBI Taxonomy" id="2100421"/>
    <lineage>
        <taxon>Viruses</taxon>
        <taxon>Duplodnaviria</taxon>
        <taxon>Heunggongvirae</taxon>
        <taxon>Uroviricota</taxon>
        <taxon>Caudoviricetes</taxon>
        <taxon>Peduoviridae</taxon>
        <taxon>Maltschvirus</taxon>
        <taxon>Maltschvirus maltsch</taxon>
    </lineage>
</organism>
<feature type="compositionally biased region" description="Pro residues" evidence="1">
    <location>
        <begin position="28"/>
        <end position="45"/>
    </location>
</feature>
<dbReference type="EMBL" id="LR796924">
    <property type="protein sequence ID" value="CAB4174494.1"/>
    <property type="molecule type" value="Genomic_DNA"/>
</dbReference>
<dbReference type="EMBL" id="LR796798">
    <property type="protein sequence ID" value="CAB4166955.1"/>
    <property type="molecule type" value="Genomic_DNA"/>
</dbReference>
<name>A0A6J5Q5F8_9CAUD</name>
<dbReference type="EMBL" id="LR797132">
    <property type="protein sequence ID" value="CAB4189148.1"/>
    <property type="molecule type" value="Genomic_DNA"/>
</dbReference>
<protein>
    <submittedName>
        <fullName evidence="4">Uncharacterized protein</fullName>
    </submittedName>
</protein>
<evidence type="ECO:0000313" key="3">
    <source>
        <dbReference type="EMBL" id="CAB4174494.1"/>
    </source>
</evidence>
<proteinExistence type="predicted"/>
<evidence type="ECO:0000313" key="4">
    <source>
        <dbReference type="EMBL" id="CAB4179429.1"/>
    </source>
</evidence>